<evidence type="ECO:0000256" key="1">
    <source>
        <dbReference type="SAM" id="MobiDB-lite"/>
    </source>
</evidence>
<dbReference type="AlphaFoldDB" id="A0A4Y3WAU1"/>
<dbReference type="EMBL" id="BJNF01000055">
    <property type="protein sequence ID" value="GEC16157.1"/>
    <property type="molecule type" value="Genomic_DNA"/>
</dbReference>
<protein>
    <submittedName>
        <fullName evidence="2">Uncharacterized protein</fullName>
    </submittedName>
</protein>
<accession>A0A4Y3WAU1</accession>
<organism evidence="2 3">
    <name type="scientific">Nitrobacter winogradskyi</name>
    <name type="common">Nitrobacter agilis</name>
    <dbReference type="NCBI Taxonomy" id="913"/>
    <lineage>
        <taxon>Bacteria</taxon>
        <taxon>Pseudomonadati</taxon>
        <taxon>Pseudomonadota</taxon>
        <taxon>Alphaproteobacteria</taxon>
        <taxon>Hyphomicrobiales</taxon>
        <taxon>Nitrobacteraceae</taxon>
        <taxon>Nitrobacter</taxon>
    </lineage>
</organism>
<reference evidence="2 3" key="1">
    <citation type="submission" date="2019-06" db="EMBL/GenBank/DDBJ databases">
        <title>Whole genome shotgun sequence of Nitrobacter winogradskyi NBRC 14297.</title>
        <authorList>
            <person name="Hosoyama A."/>
            <person name="Uohara A."/>
            <person name="Ohji S."/>
            <person name="Ichikawa N."/>
        </authorList>
    </citation>
    <scope>NUCLEOTIDE SEQUENCE [LARGE SCALE GENOMIC DNA]</scope>
    <source>
        <strain evidence="2 3">NBRC 14297</strain>
    </source>
</reference>
<evidence type="ECO:0000313" key="3">
    <source>
        <dbReference type="Proteomes" id="UP000318825"/>
    </source>
</evidence>
<evidence type="ECO:0000313" key="2">
    <source>
        <dbReference type="EMBL" id="GEC16157.1"/>
    </source>
</evidence>
<gene>
    <name evidence="2" type="ORF">NWI01_20490</name>
</gene>
<name>A0A4Y3WAU1_NITWI</name>
<feature type="region of interest" description="Disordered" evidence="1">
    <location>
        <begin position="27"/>
        <end position="51"/>
    </location>
</feature>
<sequence>MDMSRPYVPSWPGKSAKRVFALAAPPSNDFLESDSQDVDARNNPGMTAMFE</sequence>
<comment type="caution">
    <text evidence="2">The sequence shown here is derived from an EMBL/GenBank/DDBJ whole genome shotgun (WGS) entry which is preliminary data.</text>
</comment>
<proteinExistence type="predicted"/>
<dbReference type="Proteomes" id="UP000318825">
    <property type="component" value="Unassembled WGS sequence"/>
</dbReference>